<proteinExistence type="predicted"/>
<dbReference type="AlphaFoldDB" id="A0AAD6CJQ2"/>
<evidence type="ECO:0000313" key="2">
    <source>
        <dbReference type="Proteomes" id="UP001220324"/>
    </source>
</evidence>
<sequence>MYFVYEPAEGRQRTVPSVGPSSETTTPLALSDSDGNGIFLNKRLVEAKLLHQYYTSTCKSIGKDEHSLKVWQTTLPDLATTNEPVLDSILAFAALHLAYLEPNRRLSWIRLALEYSKEAYPGFAKLISRLSPSTAPSAFACSVLIAMSAMAQHGALGINIGPTYLSEALRLKKLMHGCVVFHNAIHQFGVQERILHHTLGDKENKHQYEDAMLAMKRYD</sequence>
<organism evidence="1 2">
    <name type="scientific">Penicillium frequentans</name>
    <dbReference type="NCBI Taxonomy" id="3151616"/>
    <lineage>
        <taxon>Eukaryota</taxon>
        <taxon>Fungi</taxon>
        <taxon>Dikarya</taxon>
        <taxon>Ascomycota</taxon>
        <taxon>Pezizomycotina</taxon>
        <taxon>Eurotiomycetes</taxon>
        <taxon>Eurotiomycetidae</taxon>
        <taxon>Eurotiales</taxon>
        <taxon>Aspergillaceae</taxon>
        <taxon>Penicillium</taxon>
    </lineage>
</organism>
<evidence type="ECO:0008006" key="3">
    <source>
        <dbReference type="Google" id="ProtNLM"/>
    </source>
</evidence>
<dbReference type="PANTHER" id="PTHR47784:SF14">
    <property type="entry name" value="ZN(II)2CYS6 TRANSCRIPTION FACTOR (EUROFUNG)"/>
    <property type="match status" value="1"/>
</dbReference>
<dbReference type="InterPro" id="IPR021858">
    <property type="entry name" value="Fun_TF"/>
</dbReference>
<keyword evidence="2" id="KW-1185">Reference proteome</keyword>
<reference evidence="1 2" key="1">
    <citation type="journal article" date="2023" name="IMA Fungus">
        <title>Comparative genomic study of the Penicillium genus elucidates a diverse pangenome and 15 lateral gene transfer events.</title>
        <authorList>
            <person name="Petersen C."/>
            <person name="Sorensen T."/>
            <person name="Nielsen M.R."/>
            <person name="Sondergaard T.E."/>
            <person name="Sorensen J.L."/>
            <person name="Fitzpatrick D.A."/>
            <person name="Frisvad J.C."/>
            <person name="Nielsen K.L."/>
        </authorList>
    </citation>
    <scope>NUCLEOTIDE SEQUENCE [LARGE SCALE GENOMIC DNA]</scope>
    <source>
        <strain evidence="1 2">IBT 35679</strain>
    </source>
</reference>
<dbReference type="EMBL" id="JAQIZZ010000008">
    <property type="protein sequence ID" value="KAJ5524680.1"/>
    <property type="molecule type" value="Genomic_DNA"/>
</dbReference>
<dbReference type="Pfam" id="PF11951">
    <property type="entry name" value="Fungal_trans_2"/>
    <property type="match status" value="1"/>
</dbReference>
<dbReference type="PANTHER" id="PTHR47784">
    <property type="entry name" value="STEROL UPTAKE CONTROL PROTEIN 2"/>
    <property type="match status" value="1"/>
</dbReference>
<evidence type="ECO:0000313" key="1">
    <source>
        <dbReference type="EMBL" id="KAJ5524680.1"/>
    </source>
</evidence>
<protein>
    <recommendedName>
        <fullName evidence="3">Transcription factor domain-containing protein</fullName>
    </recommendedName>
</protein>
<dbReference type="Proteomes" id="UP001220324">
    <property type="component" value="Unassembled WGS sequence"/>
</dbReference>
<name>A0AAD6CJQ2_9EURO</name>
<dbReference type="InterPro" id="IPR053157">
    <property type="entry name" value="Sterol_Uptake_Regulator"/>
</dbReference>
<comment type="caution">
    <text evidence="1">The sequence shown here is derived from an EMBL/GenBank/DDBJ whole genome shotgun (WGS) entry which is preliminary data.</text>
</comment>
<accession>A0AAD6CJQ2</accession>
<gene>
    <name evidence="1" type="ORF">N7494_011330</name>
</gene>
<dbReference type="GO" id="GO:0001228">
    <property type="term" value="F:DNA-binding transcription activator activity, RNA polymerase II-specific"/>
    <property type="evidence" value="ECO:0007669"/>
    <property type="project" value="TreeGrafter"/>
</dbReference>